<dbReference type="PANTHER" id="PTHR13992">
    <property type="entry name" value="NUCLEAR RECEPTOR CO-REPRESSOR RELATED NCOR"/>
    <property type="match status" value="1"/>
</dbReference>
<dbReference type="SUPFAM" id="SSF46689">
    <property type="entry name" value="Homeodomain-like"/>
    <property type="match status" value="1"/>
</dbReference>
<keyword evidence="8" id="KW-0539">Nucleus</keyword>
<keyword evidence="6" id="KW-0862">Zinc</keyword>
<evidence type="ECO:0000256" key="5">
    <source>
        <dbReference type="ARBA" id="ARBA00022771"/>
    </source>
</evidence>
<dbReference type="FunFam" id="1.10.10.60:FF:000012">
    <property type="entry name" value="Metastasis-associated 1 family, member 3"/>
    <property type="match status" value="1"/>
</dbReference>
<dbReference type="GO" id="GO:0032991">
    <property type="term" value="C:protein-containing complex"/>
    <property type="evidence" value="ECO:0007669"/>
    <property type="project" value="UniProtKB-ARBA"/>
</dbReference>
<gene>
    <name evidence="10" type="ORF">SBAD_LOCUS11105</name>
</gene>
<evidence type="ECO:0000313" key="11">
    <source>
        <dbReference type="Proteomes" id="UP000270296"/>
    </source>
</evidence>
<dbReference type="Proteomes" id="UP000270296">
    <property type="component" value="Unassembled WGS sequence"/>
</dbReference>
<evidence type="ECO:0000313" key="10">
    <source>
        <dbReference type="EMBL" id="VDP37185.1"/>
    </source>
</evidence>
<organism evidence="12">
    <name type="scientific">Soboliphyme baturini</name>
    <dbReference type="NCBI Taxonomy" id="241478"/>
    <lineage>
        <taxon>Eukaryota</taxon>
        <taxon>Metazoa</taxon>
        <taxon>Ecdysozoa</taxon>
        <taxon>Nematoda</taxon>
        <taxon>Enoplea</taxon>
        <taxon>Dorylaimia</taxon>
        <taxon>Dioctophymatida</taxon>
        <taxon>Dioctophymatoidea</taxon>
        <taxon>Soboliphymatidae</taxon>
        <taxon>Soboliphyme</taxon>
    </lineage>
</organism>
<dbReference type="OrthoDB" id="10258692at2759"/>
<dbReference type="GO" id="GO:0005654">
    <property type="term" value="C:nucleoplasm"/>
    <property type="evidence" value="ECO:0007669"/>
    <property type="project" value="UniProtKB-ARBA"/>
</dbReference>
<evidence type="ECO:0000256" key="3">
    <source>
        <dbReference type="ARBA" id="ARBA00022491"/>
    </source>
</evidence>
<dbReference type="GO" id="GO:0003677">
    <property type="term" value="F:DNA binding"/>
    <property type="evidence" value="ECO:0007669"/>
    <property type="project" value="UniProtKB-KW"/>
</dbReference>
<dbReference type="Pfam" id="PF00249">
    <property type="entry name" value="Myb_DNA-binding"/>
    <property type="match status" value="1"/>
</dbReference>
<reference evidence="12" key="1">
    <citation type="submission" date="2016-06" db="UniProtKB">
        <authorList>
            <consortium name="WormBaseParasite"/>
        </authorList>
    </citation>
    <scope>IDENTIFICATION</scope>
</reference>
<dbReference type="InterPro" id="IPR051571">
    <property type="entry name" value="N-CoR_corepressor"/>
</dbReference>
<protein>
    <submittedName>
        <fullName evidence="12">SANT domain-containing protein</fullName>
    </submittedName>
</protein>
<dbReference type="PANTHER" id="PTHR13992:SF39">
    <property type="entry name" value="SMRTER, ISOFORM G"/>
    <property type="match status" value="1"/>
</dbReference>
<dbReference type="InterPro" id="IPR009057">
    <property type="entry name" value="Homeodomain-like_sf"/>
</dbReference>
<evidence type="ECO:0000256" key="6">
    <source>
        <dbReference type="ARBA" id="ARBA00022833"/>
    </source>
</evidence>
<evidence type="ECO:0000256" key="1">
    <source>
        <dbReference type="ARBA" id="ARBA00004123"/>
    </source>
</evidence>
<comment type="subcellular location">
    <subcellularLocation>
        <location evidence="1">Nucleus</location>
    </subcellularLocation>
</comment>
<reference evidence="10 11" key="2">
    <citation type="submission" date="2018-11" db="EMBL/GenBank/DDBJ databases">
        <authorList>
            <consortium name="Pathogen Informatics"/>
        </authorList>
    </citation>
    <scope>NUCLEOTIDE SEQUENCE [LARGE SCALE GENOMIC DNA]</scope>
</reference>
<sequence length="169" mass="20012">MLLDVKSRSTWKYTNNNGFSTDPLAEHQALLDYFKISWTPEEKRIFTERFIQHGKNFAAVAMYLPRKTTADCVQFYYLTKKSEKYKNLLRRQHRRRGSRFYKPLPMPKLEDINKDSGLIAQATLCPVGSCSTARRRVRPSRTLPPKWYALQEDQRRLLCQEFRESIMNA</sequence>
<evidence type="ECO:0000256" key="7">
    <source>
        <dbReference type="ARBA" id="ARBA00023125"/>
    </source>
</evidence>
<dbReference type="Gene3D" id="1.10.10.60">
    <property type="entry name" value="Homeodomain-like"/>
    <property type="match status" value="1"/>
</dbReference>
<keyword evidence="7" id="KW-0238">DNA-binding</keyword>
<evidence type="ECO:0000313" key="12">
    <source>
        <dbReference type="WBParaSite" id="SBAD_0001148301-mRNA-1"/>
    </source>
</evidence>
<dbReference type="WBParaSite" id="SBAD_0001148301-mRNA-1">
    <property type="protein sequence ID" value="SBAD_0001148301-mRNA-1"/>
    <property type="gene ID" value="SBAD_0001148301"/>
</dbReference>
<dbReference type="GO" id="GO:0000785">
    <property type="term" value="C:chromatin"/>
    <property type="evidence" value="ECO:0007669"/>
    <property type="project" value="TreeGrafter"/>
</dbReference>
<keyword evidence="3" id="KW-0678">Repressor</keyword>
<keyword evidence="4" id="KW-0479">Metal-binding</keyword>
<keyword evidence="5" id="KW-0863">Zinc-finger</keyword>
<evidence type="ECO:0000256" key="4">
    <source>
        <dbReference type="ARBA" id="ARBA00022723"/>
    </source>
</evidence>
<dbReference type="AlphaFoldDB" id="A0A183J5F7"/>
<evidence type="ECO:0000256" key="8">
    <source>
        <dbReference type="ARBA" id="ARBA00023242"/>
    </source>
</evidence>
<dbReference type="GO" id="GO:0006357">
    <property type="term" value="P:regulation of transcription by RNA polymerase II"/>
    <property type="evidence" value="ECO:0007669"/>
    <property type="project" value="TreeGrafter"/>
</dbReference>
<feature type="domain" description="SANT" evidence="9">
    <location>
        <begin position="38"/>
        <end position="84"/>
    </location>
</feature>
<dbReference type="GO" id="GO:0008270">
    <property type="term" value="F:zinc ion binding"/>
    <property type="evidence" value="ECO:0007669"/>
    <property type="project" value="UniProtKB-KW"/>
</dbReference>
<dbReference type="InterPro" id="IPR017884">
    <property type="entry name" value="SANT_dom"/>
</dbReference>
<dbReference type="PROSITE" id="PS51293">
    <property type="entry name" value="SANT"/>
    <property type="match status" value="1"/>
</dbReference>
<evidence type="ECO:0000256" key="2">
    <source>
        <dbReference type="ARBA" id="ARBA00010097"/>
    </source>
</evidence>
<dbReference type="SMART" id="SM00717">
    <property type="entry name" value="SANT"/>
    <property type="match status" value="1"/>
</dbReference>
<comment type="similarity">
    <text evidence="2">Belongs to the N-CoR nuclear receptor corepressors family.</text>
</comment>
<proteinExistence type="inferred from homology"/>
<name>A0A183J5F7_9BILA</name>
<dbReference type="InterPro" id="IPR001005">
    <property type="entry name" value="SANT/Myb"/>
</dbReference>
<evidence type="ECO:0000259" key="9">
    <source>
        <dbReference type="PROSITE" id="PS51293"/>
    </source>
</evidence>
<dbReference type="EMBL" id="UZAM01015085">
    <property type="protein sequence ID" value="VDP37185.1"/>
    <property type="molecule type" value="Genomic_DNA"/>
</dbReference>
<keyword evidence="11" id="KW-1185">Reference proteome</keyword>
<accession>A0A183J5F7</accession>